<dbReference type="SUPFAM" id="SSF53649">
    <property type="entry name" value="Alkaline phosphatase-like"/>
    <property type="match status" value="1"/>
</dbReference>
<dbReference type="GO" id="GO:0016787">
    <property type="term" value="F:hydrolase activity"/>
    <property type="evidence" value="ECO:0007669"/>
    <property type="project" value="UniProtKB-ARBA"/>
</dbReference>
<evidence type="ECO:0000313" key="2">
    <source>
        <dbReference type="Proteomes" id="UP000252792"/>
    </source>
</evidence>
<reference evidence="1 2" key="1">
    <citation type="submission" date="2018-06" db="EMBL/GenBank/DDBJ databases">
        <title>Genomic Encyclopedia of Type Strains, Phase III (KMG-III): the genomes of soil and plant-associated and newly described type strains.</title>
        <authorList>
            <person name="Whitman W."/>
        </authorList>
    </citation>
    <scope>NUCLEOTIDE SEQUENCE [LARGE SCALE GENOMIC DNA]</scope>
    <source>
        <strain evidence="1 2">CECT 7377</strain>
    </source>
</reference>
<protein>
    <submittedName>
        <fullName evidence="1">Putative AlkP superfamily pyrophosphatase or phosphodiesterase</fullName>
    </submittedName>
</protein>
<comment type="caution">
    <text evidence="1">The sequence shown here is derived from an EMBL/GenBank/DDBJ whole genome shotgun (WGS) entry which is preliminary data.</text>
</comment>
<organism evidence="1 2">
    <name type="scientific">Marinomonas rhizomae</name>
    <dbReference type="NCBI Taxonomy" id="491948"/>
    <lineage>
        <taxon>Bacteria</taxon>
        <taxon>Pseudomonadati</taxon>
        <taxon>Pseudomonadota</taxon>
        <taxon>Gammaproteobacteria</taxon>
        <taxon>Oceanospirillales</taxon>
        <taxon>Oceanospirillaceae</taxon>
        <taxon>Marinomonas</taxon>
    </lineage>
</organism>
<dbReference type="OrthoDB" id="9779418at2"/>
<dbReference type="AlphaFoldDB" id="A0A366IYX0"/>
<name>A0A366IYX0_9GAMM</name>
<gene>
    <name evidence="1" type="ORF">DFP80_11671</name>
</gene>
<dbReference type="Gene3D" id="3.40.720.10">
    <property type="entry name" value="Alkaline Phosphatase, subunit A"/>
    <property type="match status" value="1"/>
</dbReference>
<dbReference type="Proteomes" id="UP000252792">
    <property type="component" value="Unassembled WGS sequence"/>
</dbReference>
<dbReference type="RefSeq" id="WP_113918258.1">
    <property type="nucleotide sequence ID" value="NZ_QNSE01000016.1"/>
</dbReference>
<sequence length="411" mass="46111">MNKLILIMIDGISAKQFHKMRDKLPHLNRLAQQGTQVSSLTPEVCGTSYPGRTSMIVGRPPSEHGIYGNKIWDGNVFRWSNPYDVRTETIASLTHEAGGKVFNMGFGMVRPEDCSVYLSPWWVDDVMIRGRDDQAHEANKYWTMKGKNLDPEQRLDQVGLSKDDIVNPMDNRSRMLELGSLADFQLIEMAAKLIESGQTPNLLLLEIAVTDYYLHQFGTDNPNTELSLRIADAQVGTLIERLRNAGQLEQYNFAIMSDHGHTLMEEAIHCDLLLPEGTRWSSEGSMLFVHPRSAAEATEVTKRLLAEGMELWSEPLLPDDLKSEMLVFSCPEGQYISFETDLKSTGKVRGISKYRSNHGMRPGTEEDYRFCIFSGPNVPQQTVDFAEAIQIAPTIAAILGVETPWTATSII</sequence>
<accession>A0A366IYX0</accession>
<dbReference type="PANTHER" id="PTHR10151:SF120">
    <property type="entry name" value="BIS(5'-ADENOSYL)-TRIPHOSPHATASE"/>
    <property type="match status" value="1"/>
</dbReference>
<dbReference type="Pfam" id="PF01663">
    <property type="entry name" value="Phosphodiest"/>
    <property type="match status" value="1"/>
</dbReference>
<dbReference type="InterPro" id="IPR017850">
    <property type="entry name" value="Alkaline_phosphatase_core_sf"/>
</dbReference>
<evidence type="ECO:0000313" key="1">
    <source>
        <dbReference type="EMBL" id="RBP79045.1"/>
    </source>
</evidence>
<dbReference type="PANTHER" id="PTHR10151">
    <property type="entry name" value="ECTONUCLEOTIDE PYROPHOSPHATASE/PHOSPHODIESTERASE"/>
    <property type="match status" value="1"/>
</dbReference>
<dbReference type="InterPro" id="IPR002591">
    <property type="entry name" value="Phosphodiest/P_Trfase"/>
</dbReference>
<dbReference type="EMBL" id="QNSE01000016">
    <property type="protein sequence ID" value="RBP79045.1"/>
    <property type="molecule type" value="Genomic_DNA"/>
</dbReference>
<proteinExistence type="predicted"/>
<keyword evidence="2" id="KW-1185">Reference proteome</keyword>